<dbReference type="AlphaFoldDB" id="F0WU21"/>
<feature type="region of interest" description="Disordered" evidence="7">
    <location>
        <begin position="757"/>
        <end position="789"/>
    </location>
</feature>
<evidence type="ECO:0000256" key="7">
    <source>
        <dbReference type="SAM" id="MobiDB-lite"/>
    </source>
</evidence>
<dbReference type="InterPro" id="IPR036213">
    <property type="entry name" value="Calpain_III_sf"/>
</dbReference>
<evidence type="ECO:0000256" key="3">
    <source>
        <dbReference type="ARBA" id="ARBA00022801"/>
    </source>
</evidence>
<evidence type="ECO:0000313" key="10">
    <source>
        <dbReference type="EMBL" id="CCA24950.1"/>
    </source>
</evidence>
<keyword evidence="3" id="KW-0378">Hydrolase</keyword>
<dbReference type="PANTHER" id="PTHR10183">
    <property type="entry name" value="CALPAIN"/>
    <property type="match status" value="1"/>
</dbReference>
<dbReference type="PRINTS" id="PR00704">
    <property type="entry name" value="CALPAIN"/>
</dbReference>
<dbReference type="PROSITE" id="PS50203">
    <property type="entry name" value="CALPAIN_CAT"/>
    <property type="match status" value="1"/>
</dbReference>
<feature type="domain" description="Calpain catalytic" evidence="8">
    <location>
        <begin position="52"/>
        <end position="417"/>
    </location>
</feature>
<evidence type="ECO:0000259" key="8">
    <source>
        <dbReference type="PROSITE" id="PS50203"/>
    </source>
</evidence>
<evidence type="ECO:0000256" key="5">
    <source>
        <dbReference type="PIRSR" id="PIRSR622684-1"/>
    </source>
</evidence>
<dbReference type="Pfam" id="PF01067">
    <property type="entry name" value="Calpain_III"/>
    <property type="match status" value="1"/>
</dbReference>
<dbReference type="InterPro" id="IPR022684">
    <property type="entry name" value="Calpain_cysteine_protease"/>
</dbReference>
<proteinExistence type="inferred from homology"/>
<organism evidence="9">
    <name type="scientific">Albugo laibachii Nc14</name>
    <dbReference type="NCBI Taxonomy" id="890382"/>
    <lineage>
        <taxon>Eukaryota</taxon>
        <taxon>Sar</taxon>
        <taxon>Stramenopiles</taxon>
        <taxon>Oomycota</taxon>
        <taxon>Peronosporomycetes</taxon>
        <taxon>Albuginales</taxon>
        <taxon>Albuginaceae</taxon>
        <taxon>Albugo</taxon>
    </lineage>
</organism>
<gene>
    <name evidence="9" type="primary">AlNc14C263G9844</name>
    <name evidence="10" type="synonym">AlNc14C266G9895</name>
    <name evidence="9" type="ORF">ALNC14_110100</name>
    <name evidence="10" type="ORF">ALNC14_110940</name>
</gene>
<dbReference type="SUPFAM" id="SSF49758">
    <property type="entry name" value="Calpain large subunit, middle domain (domain III)"/>
    <property type="match status" value="3"/>
</dbReference>
<dbReference type="EMBL" id="FR824311">
    <property type="protein sequence ID" value="CCA24950.1"/>
    <property type="molecule type" value="Genomic_DNA"/>
</dbReference>
<name>F0WU21_9STRA</name>
<dbReference type="InterPro" id="IPR022682">
    <property type="entry name" value="Calpain_domain_III"/>
</dbReference>
<evidence type="ECO:0000313" key="9">
    <source>
        <dbReference type="EMBL" id="CCA24866.1"/>
    </source>
</evidence>
<keyword evidence="2" id="KW-0645">Protease</keyword>
<sequence>MRQQRNSYREGLPSKHGFCQMDFASDNSLEECVIGVLSKQLKESPSGSGIAQYEDPDFNQTTIPLASMKNRSQMSLNNKETEPVQWYRPQAFTDAPEYFKSSAECGVVRVGDINDSWLLGVFAAIAMHPDNLIESLFASESLQSFKQYGIFTCRFYKNAEWVYVTTDTRIPYSLSLASDQMVSKSHSGHILFGSSLDKNEMFIPFLEKAYAKLHGSYQSLHASDAIKTNVSSVGTQSNSTSASSSFHTSVRILEAFVDCTGGSAYRIELQDERFRAIDPDGSLLWKKVQRLLKKKAILTTQFKQVALQNTISVTETASGILKNRQYVVLYTKEIGLPEASNVLRFVKLKNVWGRGSWKGDWGPDDIKWDEYAQVEANFRNDSQCDIQRSKSGQDGFFWMIWEDFLQAFNELFCVNVFPEHDTMYQYVIPGEWIGTSAAGGPSKSLAALANRASSPTSSLEKQGEVSDQLQGKKYRPTEHLIEKTKWCWISESEPSWHRNPQFRLTAGEKTSNVIISLLQQDCRLFGGESVAIHFVLERLQPSQRTISYDYPRGAIASEAHTNDMVDALITGSIASSSQQLGPGTNVVGTTAVSRNHPDREIVREEITLEANASYHLIAYTDSPKIEIKFFLRIFSPKPLRVERIPPMLTRIQHGRWRQDPEPTEVDEISNRCSGGPLCHNLTMVTRNPRVGQPSETSKEVIPATELYHTGISGENLAWCKNPQFWVYIDEASIEAEQRERLTHVTLKFVLWKTSHNKSSANTKHRAHRTGLQNGRTTSHNTAESRTTSEKSNMIGITAVRVRTKVVDACDLGFDGESLGLLIKKETAVAGTPALVHYKNKHRQSPRALQSPSNRKALPKTRFRSMHKGGVLRGSKAKQAFSHCQVVSSDTIEDKGHASNEKFPSDFPSPKLIVEAEEWCRVSSYHSPVWSCLFLKKIPVEWLLHPYKRSDKAESKQSRSKTSHRSYGGFFIVPSTGESEVEGTFELQVDSTVPIQCYQLPQHSYQNFVGEWTKSNAKGCHLHAEEWQSNPKFFLTIKSVRPARVRITLTRSELEWRRKCKQDAVGTMIGFYVFPSPNRMHRVGGTFQNTGPKIPAMVHVEGRPWSETDFLPLHSVISPPSLTLTSTITDPYVIMPATYAPEKFGQFVLSVQCDADFTLISEEQFTNL</sequence>
<evidence type="ECO:0000256" key="2">
    <source>
        <dbReference type="ARBA" id="ARBA00022670"/>
    </source>
</evidence>
<dbReference type="Pfam" id="PF00648">
    <property type="entry name" value="Peptidase_C2"/>
    <property type="match status" value="1"/>
</dbReference>
<protein>
    <submittedName>
        <fullName evidence="9">Uncharacterized protein AlNc14C263G9844</fullName>
    </submittedName>
    <submittedName>
        <fullName evidence="10">Uncharacterized protein AlNc14C266G9895</fullName>
    </submittedName>
</protein>
<evidence type="ECO:0000256" key="1">
    <source>
        <dbReference type="ARBA" id="ARBA00007623"/>
    </source>
</evidence>
<feature type="compositionally biased region" description="Polar residues" evidence="7">
    <location>
        <begin position="770"/>
        <end position="789"/>
    </location>
</feature>
<dbReference type="Gene3D" id="3.90.70.10">
    <property type="entry name" value="Cysteine proteinases"/>
    <property type="match status" value="1"/>
</dbReference>
<comment type="similarity">
    <text evidence="1">Belongs to the peptidase C2 family.</text>
</comment>
<feature type="active site" evidence="5">
    <location>
        <position position="350"/>
    </location>
</feature>
<dbReference type="EMBL" id="FR824308">
    <property type="protein sequence ID" value="CCA24866.1"/>
    <property type="molecule type" value="Genomic_DNA"/>
</dbReference>
<dbReference type="SMART" id="SM00230">
    <property type="entry name" value="CysPc"/>
    <property type="match status" value="1"/>
</dbReference>
<dbReference type="SUPFAM" id="SSF54001">
    <property type="entry name" value="Cysteine proteinases"/>
    <property type="match status" value="1"/>
</dbReference>
<dbReference type="GO" id="GO:0006508">
    <property type="term" value="P:proteolysis"/>
    <property type="evidence" value="ECO:0007669"/>
    <property type="project" value="UniProtKB-KW"/>
</dbReference>
<accession>F0WU21</accession>
<dbReference type="InterPro" id="IPR038765">
    <property type="entry name" value="Papain-like_cys_pep_sf"/>
</dbReference>
<keyword evidence="4" id="KW-0788">Thiol protease</keyword>
<comment type="caution">
    <text evidence="6">Lacks conserved residue(s) required for the propagation of feature annotation.</text>
</comment>
<dbReference type="PANTHER" id="PTHR10183:SF379">
    <property type="entry name" value="CALPAIN-5"/>
    <property type="match status" value="1"/>
</dbReference>
<reference evidence="9" key="2">
    <citation type="submission" date="2011-02" db="EMBL/GenBank/DDBJ databases">
        <authorList>
            <person name="MacLean D."/>
        </authorList>
    </citation>
    <scope>NUCLEOTIDE SEQUENCE</scope>
</reference>
<dbReference type="Gene3D" id="2.60.120.380">
    <property type="match status" value="2"/>
</dbReference>
<dbReference type="GO" id="GO:0004198">
    <property type="term" value="F:calcium-dependent cysteine-type endopeptidase activity"/>
    <property type="evidence" value="ECO:0007669"/>
    <property type="project" value="InterPro"/>
</dbReference>
<evidence type="ECO:0000256" key="6">
    <source>
        <dbReference type="PROSITE-ProRule" id="PRU00239"/>
    </source>
</evidence>
<dbReference type="HOGENOM" id="CLU_001792_0_0_1"/>
<dbReference type="InterPro" id="IPR001300">
    <property type="entry name" value="Peptidase_C2_calpain_cat"/>
</dbReference>
<evidence type="ECO:0000256" key="4">
    <source>
        <dbReference type="ARBA" id="ARBA00022807"/>
    </source>
</evidence>
<reference evidence="9" key="1">
    <citation type="journal article" date="2011" name="PLoS Biol.">
        <title>Gene gain and loss during evolution of obligate parasitism in the white rust pathogen of Arabidopsis thaliana.</title>
        <authorList>
            <person name="Kemen E."/>
            <person name="Gardiner A."/>
            <person name="Schultz-Larsen T."/>
            <person name="Kemen A.C."/>
            <person name="Balmuth A.L."/>
            <person name="Robert-Seilaniantz A."/>
            <person name="Bailey K."/>
            <person name="Holub E."/>
            <person name="Studholme D.J."/>
            <person name="Maclean D."/>
            <person name="Jones J.D."/>
        </authorList>
    </citation>
    <scope>NUCLEOTIDE SEQUENCE</scope>
</reference>